<dbReference type="RefSeq" id="WP_115371362.1">
    <property type="nucleotide sequence ID" value="NZ_QASA01000001.1"/>
</dbReference>
<dbReference type="InterPro" id="IPR026444">
    <property type="entry name" value="Secre_tail"/>
</dbReference>
<dbReference type="Gene3D" id="2.60.40.4070">
    <property type="match status" value="1"/>
</dbReference>
<organism evidence="7 8">
    <name type="scientific">Adhaeribacter pallidiroseus</name>
    <dbReference type="NCBI Taxonomy" id="2072847"/>
    <lineage>
        <taxon>Bacteria</taxon>
        <taxon>Pseudomonadati</taxon>
        <taxon>Bacteroidota</taxon>
        <taxon>Cytophagia</taxon>
        <taxon>Cytophagales</taxon>
        <taxon>Hymenobacteraceae</taxon>
        <taxon>Adhaeribacter</taxon>
    </lineage>
</organism>
<evidence type="ECO:0000259" key="4">
    <source>
        <dbReference type="Pfam" id="PF03160"/>
    </source>
</evidence>
<dbReference type="Gene3D" id="2.60.40.10">
    <property type="entry name" value="Immunoglobulins"/>
    <property type="match status" value="2"/>
</dbReference>
<dbReference type="OrthoDB" id="9803927at2"/>
<dbReference type="SUPFAM" id="SSF81296">
    <property type="entry name" value="E set domains"/>
    <property type="match status" value="2"/>
</dbReference>
<evidence type="ECO:0000256" key="1">
    <source>
        <dbReference type="ARBA" id="ARBA00022729"/>
    </source>
</evidence>
<dbReference type="Gene3D" id="2.60.40.2030">
    <property type="match status" value="1"/>
</dbReference>
<evidence type="ECO:0000259" key="5">
    <source>
        <dbReference type="Pfam" id="PF13860"/>
    </source>
</evidence>
<evidence type="ECO:0008006" key="9">
    <source>
        <dbReference type="Google" id="ProtNLM"/>
    </source>
</evidence>
<reference evidence="7 8" key="1">
    <citation type="submission" date="2018-04" db="EMBL/GenBank/DDBJ databases">
        <title>Adhaeribacter sp. HMF7616 genome sequencing and assembly.</title>
        <authorList>
            <person name="Kang H."/>
            <person name="Kang J."/>
            <person name="Cha I."/>
            <person name="Kim H."/>
            <person name="Joh K."/>
        </authorList>
    </citation>
    <scope>NUCLEOTIDE SEQUENCE [LARGE SCALE GENOMIC DNA]</scope>
    <source>
        <strain evidence="7 8">HMF7616</strain>
    </source>
</reference>
<evidence type="ECO:0000256" key="3">
    <source>
        <dbReference type="ARBA" id="ARBA00022837"/>
    </source>
</evidence>
<dbReference type="GO" id="GO:0007154">
    <property type="term" value="P:cell communication"/>
    <property type="evidence" value="ECO:0007669"/>
    <property type="project" value="InterPro"/>
</dbReference>
<dbReference type="InterPro" id="IPR003644">
    <property type="entry name" value="Calx_beta"/>
</dbReference>
<dbReference type="InterPro" id="IPR052956">
    <property type="entry name" value="Mesenchyme-surface_protein"/>
</dbReference>
<dbReference type="InterPro" id="IPR015943">
    <property type="entry name" value="WD40/YVTN_repeat-like_dom_sf"/>
</dbReference>
<evidence type="ECO:0000313" key="8">
    <source>
        <dbReference type="Proteomes" id="UP000253919"/>
    </source>
</evidence>
<dbReference type="Gene3D" id="2.130.10.10">
    <property type="entry name" value="YVTN repeat-like/Quinoprotein amine dehydrogenase"/>
    <property type="match status" value="1"/>
</dbReference>
<comment type="caution">
    <text evidence="7">The sequence shown here is derived from an EMBL/GenBank/DDBJ whole genome shotgun (WGS) entry which is preliminary data.</text>
</comment>
<dbReference type="Pfam" id="PF22494">
    <property type="entry name" value="choice_anch_I"/>
    <property type="match status" value="1"/>
</dbReference>
<proteinExistence type="predicted"/>
<evidence type="ECO:0000259" key="6">
    <source>
        <dbReference type="Pfam" id="PF22494"/>
    </source>
</evidence>
<dbReference type="InterPro" id="IPR013783">
    <property type="entry name" value="Ig-like_fold"/>
</dbReference>
<gene>
    <name evidence="7" type="ORF">AHMF7616_00422</name>
</gene>
<dbReference type="NCBIfam" id="TIGR04183">
    <property type="entry name" value="Por_Secre_tail"/>
    <property type="match status" value="1"/>
</dbReference>
<accession>A0A369QAA0</accession>
<dbReference type="Proteomes" id="UP000253919">
    <property type="component" value="Unassembled WGS sequence"/>
</dbReference>
<feature type="domain" description="Calx-beta" evidence="4">
    <location>
        <begin position="35"/>
        <end position="127"/>
    </location>
</feature>
<feature type="domain" description="Choice-of-anchor I" evidence="6">
    <location>
        <begin position="158"/>
        <end position="642"/>
    </location>
</feature>
<dbReference type="Pfam" id="PF13860">
    <property type="entry name" value="FlgD_ig"/>
    <property type="match status" value="1"/>
</dbReference>
<name>A0A369QAA0_9BACT</name>
<dbReference type="NCBIfam" id="NF038117">
    <property type="entry name" value="choice_anch_I"/>
    <property type="match status" value="1"/>
</dbReference>
<dbReference type="PANTHER" id="PTHR46928">
    <property type="entry name" value="MESENCHYME-SPECIFIC CELL SURFACE GLYCOPROTEIN"/>
    <property type="match status" value="1"/>
</dbReference>
<evidence type="ECO:0000313" key="7">
    <source>
        <dbReference type="EMBL" id="RDC61833.1"/>
    </source>
</evidence>
<dbReference type="PANTHER" id="PTHR46928:SF1">
    <property type="entry name" value="MESENCHYME-SPECIFIC CELL SURFACE GLYCOPROTEIN"/>
    <property type="match status" value="1"/>
</dbReference>
<dbReference type="EMBL" id="QASA01000001">
    <property type="protein sequence ID" value="RDC61833.1"/>
    <property type="molecule type" value="Genomic_DNA"/>
</dbReference>
<sequence>MRKNLFITLYGLLLFFLGVTGPTSLLAMQPSPMPQISFKDEYLSVKETKGSVQITLLLQNPGVASVDLVLKGAPFSTTDATDVNFTRQTLHFTSNSNATQTITIPLRNDAIREMDEYFVLSLENLKNISLAGKPYLTVYIKDNERQGPHASKELELEYISSFKPNSTEGSTTEIVVHDPATQRLFMTSAIQNRLDIADFSNPAAVKLIKSIDMTPYGGITSVAVKNGVVAVASPNADEQKNGSVVFFSTNGDFKQKVTVGALPDMITFTPDGKKILTANEGQPNDEYTVDPEGSISIIDISGGLAGVNQSKVNTLLFTGFNAKEASLLAAGVRKTKATSTLSRDFEPEYVTVAADSKKAWVTLQENNAMAEINLENKTITSVWAFGTKDFSLFGNGFDASDKSKEVHLANYPVKSFYLPDAVANFKINNKTYLVTANEGDEKEYEGLNERTTVGDVVLDPVKFPNAAELQQDYNLGRLRITNLQGDPDNDGDQDELYMVGARSFSIWDAATKTLVYDSKDNFEFITATDPSVAPIFNADNEDNDFKGRSRAKGPEPEGITIATIKNKTYAFITLERIGGVMVYDVTNPNKVKFIDYKNNRSLTEFAGDHGPEGIIYISEQDSPDQKNYIAVANEISGTIILYGLKENPPARTLVSFAPQKGLPGVTVTLTDKGLGTTTQVLFNGQEAKFKILSDTEVLATVPASATTGPITLKTAGGTVVSSKDFTVLQPTMSFFAPEFGAVGSKVVLWGEHLGTTQEVYFNGVKAADFNVYFGALVIAEVPENATSGKISVLLAGGGKATSDADFIVVPAFTDPVVASSEPEKSIQENNSIATKPIAFPNPFSGALTIQVQVTQQAAVTISIYSNADQKVKELDFGMLKAGQHRLSWDGTDTNQAPVKPGLYLYQVHQNNQVQTGRILKGGSL</sequence>
<keyword evidence="3" id="KW-0106">Calcium</keyword>
<dbReference type="InterPro" id="IPR014756">
    <property type="entry name" value="Ig_E-set"/>
</dbReference>
<dbReference type="SUPFAM" id="SSF75011">
    <property type="entry name" value="3-carboxy-cis,cis-mucoante lactonizing enzyme"/>
    <property type="match status" value="1"/>
</dbReference>
<dbReference type="GO" id="GO:0016020">
    <property type="term" value="C:membrane"/>
    <property type="evidence" value="ECO:0007669"/>
    <property type="project" value="InterPro"/>
</dbReference>
<keyword evidence="2" id="KW-0677">Repeat</keyword>
<feature type="domain" description="FlgD/Vpr Ig-like" evidence="5">
    <location>
        <begin position="846"/>
        <end position="911"/>
    </location>
</feature>
<keyword evidence="8" id="KW-1185">Reference proteome</keyword>
<dbReference type="Pfam" id="PF03160">
    <property type="entry name" value="Calx-beta"/>
    <property type="match status" value="1"/>
</dbReference>
<protein>
    <recommendedName>
        <fullName evidence="9">Alkaline phosphatase</fullName>
    </recommendedName>
</protein>
<evidence type="ECO:0000256" key="2">
    <source>
        <dbReference type="ARBA" id="ARBA00022737"/>
    </source>
</evidence>
<dbReference type="SUPFAM" id="SSF141072">
    <property type="entry name" value="CalX-like"/>
    <property type="match status" value="1"/>
</dbReference>
<dbReference type="InterPro" id="IPR055188">
    <property type="entry name" value="Choice_anch_I"/>
</dbReference>
<dbReference type="InterPro" id="IPR038081">
    <property type="entry name" value="CalX-like_sf"/>
</dbReference>
<keyword evidence="1" id="KW-0732">Signal</keyword>
<dbReference type="InterPro" id="IPR025965">
    <property type="entry name" value="FlgD/Vpr_Ig-like"/>
</dbReference>
<dbReference type="AlphaFoldDB" id="A0A369QAA0"/>